<name>A0A9P1CHW8_9DINO</name>
<dbReference type="Proteomes" id="UP001152797">
    <property type="component" value="Unassembled WGS sequence"/>
</dbReference>
<keyword evidence="2" id="KW-0472">Membrane</keyword>
<dbReference type="OrthoDB" id="440580at2759"/>
<dbReference type="EMBL" id="CAMXCT030001591">
    <property type="protein sequence ID" value="CAL4778749.1"/>
    <property type="molecule type" value="Genomic_DNA"/>
</dbReference>
<evidence type="ECO:0000313" key="4">
    <source>
        <dbReference type="EMBL" id="CAL4778749.1"/>
    </source>
</evidence>
<protein>
    <submittedName>
        <fullName evidence="3">Uncharacterized protein</fullName>
    </submittedName>
</protein>
<sequence>MSSGLAARLRELSKEADRLQVAAVELAENISELCNPGSFGDWVLVDDAFDPLFPEDFAAVRALLVHHGLEDGFPPIPEELVRIAARALSGTPQEVVQKAQSAFRAGFLAHIALATSTPFLKNEQESEAEHCHWVVFYRHTPSINRGIRESAEAGKMDKSLLKFARDGDPSLLVWRVPTMLTDGGVADLQAFVLPLLSRAGGFLAAIPLQVVLSDVLLDAMLKEEPGTIGPSKEFTAQLMVEEEIGSGVVDLSSTANFVVVDLDDTVLMEMREYDIVTDSTEPIVPYSDSDPNALPKVIQLLPMIQDWIESVASERLAFYSAREEQDGPTLPATKKAAAKKAARTTIATLASQMATMQQQLQAVLAQQDVLAKGGGGMDGFASHAPAPSNGPMVATIPALSSGLGLGTVPKQAALAIGPPPRTKDAQLENVADVGGDPMSDLAGHSGTAGLGLNTKGVARRERMQSELAQRSSNYFLQVQQQLFKRMNPSRAVPKNAAELSQAGASMTAYLERYGGFRQNRDTGLIMWILAHAMDSASQDDFHGTKEYLALLVAALEQSTLDGGWGVAYVLSLMEEPPQQLFMERMTPVSATGRPFSPLVPPSWAAVALSYLKELEVLSTRKTEMRTPFSAFLHRSICLLRGPLVRSASTLTFFPVPVFDRDQFRRKPSGLSSLKRRNCHLHRAIHVICMALNFWFFGGRWVADDELKREPNAEHINLYARLASLIRSDGLAESFNLAKSGRKHPELLARLSELSNLLTVQGGASCGYEKGFAGVDVPKDSSAAPELTPFVDLDASRLRIYGSGHWDVTSHLHDELVLAYREPRSLLADLPLGDHPKCRDSQEEVAKLAHLWDQAGLLRLSRCQRPLGSLVKVFNCYKNAEMDRQIGDRSDRLLQGLVIDDYFAASVEDRKTVNSASIAAACYNRSQLAYEAADLLGSPTKDVVGENEGKLRIALSFITLALCNLGCTTDVLHLRLIGDLGAEYFPALFATDASSFKGAICWAPQEPRVLRTIWKSCRSKGSYTRLLSPAEQVLRNNGLFDEEKLQGRRMLGPDRPLAYEFDFIEVFSGASLVTKAIAAKGWSVGPPLDISISQEYDLSSVYICEWLTFLLAEKRLKGEVRCDSCAFGSEHLKPFRFLGVNVRRRRAEALDVDISGLENQLVNEAALASKWEVLKSWNFRKQSHINILEEAAVLRLVNFLATYRRPLRASALVDSFVVRGATSKGRSSSRGLSTILRRVGATCVAAALYLTLPFVPTRWNPADDPTRDAVLRPSYGSLGVESWDDLDLFLLSELPKTKRWASLWMRMVLRLIGSACLHFSDRSLFRQTVLTRYEATGHESEQKGFDSSLGFPGEGPAMTNQPQIVGFRSMSCRLLFGLPSFHGFALWTFLHSLFFVPATWIAAVLRGVLCLFLFFPRGLWFSVGLLAFAPAANAMPIFPRTAGERSKAAIRQNRPPVPSGRPVLPVTM</sequence>
<evidence type="ECO:0000313" key="3">
    <source>
        <dbReference type="EMBL" id="CAI3991437.1"/>
    </source>
</evidence>
<dbReference type="EMBL" id="CAMXCT020001591">
    <property type="protein sequence ID" value="CAL1144812.1"/>
    <property type="molecule type" value="Genomic_DNA"/>
</dbReference>
<reference evidence="4 5" key="2">
    <citation type="submission" date="2024-05" db="EMBL/GenBank/DDBJ databases">
        <authorList>
            <person name="Chen Y."/>
            <person name="Shah S."/>
            <person name="Dougan E. K."/>
            <person name="Thang M."/>
            <person name="Chan C."/>
        </authorList>
    </citation>
    <scope>NUCLEOTIDE SEQUENCE [LARGE SCALE GENOMIC DNA]</scope>
</reference>
<feature type="transmembrane region" description="Helical" evidence="2">
    <location>
        <begin position="1419"/>
        <end position="1437"/>
    </location>
</feature>
<feature type="region of interest" description="Disordered" evidence="1">
    <location>
        <begin position="1445"/>
        <end position="1467"/>
    </location>
</feature>
<proteinExistence type="predicted"/>
<organism evidence="3">
    <name type="scientific">Cladocopium goreaui</name>
    <dbReference type="NCBI Taxonomy" id="2562237"/>
    <lineage>
        <taxon>Eukaryota</taxon>
        <taxon>Sar</taxon>
        <taxon>Alveolata</taxon>
        <taxon>Dinophyceae</taxon>
        <taxon>Suessiales</taxon>
        <taxon>Symbiodiniaceae</taxon>
        <taxon>Cladocopium</taxon>
    </lineage>
</organism>
<keyword evidence="2" id="KW-1133">Transmembrane helix</keyword>
<dbReference type="EMBL" id="CAMXCT010001591">
    <property type="protein sequence ID" value="CAI3991437.1"/>
    <property type="molecule type" value="Genomic_DNA"/>
</dbReference>
<keyword evidence="2" id="KW-0812">Transmembrane</keyword>
<comment type="caution">
    <text evidence="3">The sequence shown here is derived from an EMBL/GenBank/DDBJ whole genome shotgun (WGS) entry which is preliminary data.</text>
</comment>
<keyword evidence="5" id="KW-1185">Reference proteome</keyword>
<evidence type="ECO:0000256" key="2">
    <source>
        <dbReference type="SAM" id="Phobius"/>
    </source>
</evidence>
<gene>
    <name evidence="3" type="ORF">C1SCF055_LOCUS18346</name>
</gene>
<evidence type="ECO:0000313" key="5">
    <source>
        <dbReference type="Proteomes" id="UP001152797"/>
    </source>
</evidence>
<evidence type="ECO:0000256" key="1">
    <source>
        <dbReference type="SAM" id="MobiDB-lite"/>
    </source>
</evidence>
<reference evidence="3" key="1">
    <citation type="submission" date="2022-10" db="EMBL/GenBank/DDBJ databases">
        <authorList>
            <person name="Chen Y."/>
            <person name="Dougan E. K."/>
            <person name="Chan C."/>
            <person name="Rhodes N."/>
            <person name="Thang M."/>
        </authorList>
    </citation>
    <scope>NUCLEOTIDE SEQUENCE</scope>
</reference>
<accession>A0A9P1CHW8</accession>
<feature type="transmembrane region" description="Helical" evidence="2">
    <location>
        <begin position="1383"/>
        <end position="1413"/>
    </location>
</feature>